<dbReference type="PROSITE" id="PS52004">
    <property type="entry name" value="KS3_2"/>
    <property type="match status" value="2"/>
</dbReference>
<dbReference type="FunFam" id="3.40.366.10:FF:000002">
    <property type="entry name" value="Probable polyketide synthase 2"/>
    <property type="match status" value="1"/>
</dbReference>
<dbReference type="SUPFAM" id="SSF51735">
    <property type="entry name" value="NAD(P)-binding Rossmann-fold domains"/>
    <property type="match status" value="2"/>
</dbReference>
<dbReference type="Pfam" id="PF16197">
    <property type="entry name" value="KAsynt_C_assoc"/>
    <property type="match status" value="2"/>
</dbReference>
<dbReference type="Pfam" id="PF14765">
    <property type="entry name" value="PS-DH"/>
    <property type="match status" value="1"/>
</dbReference>
<dbReference type="InterPro" id="IPR001227">
    <property type="entry name" value="Ac_transferase_dom_sf"/>
</dbReference>
<proteinExistence type="predicted"/>
<evidence type="ECO:0000256" key="10">
    <source>
        <dbReference type="ARBA" id="ARBA00023268"/>
    </source>
</evidence>
<reference evidence="16 17" key="1">
    <citation type="submission" date="2019-11" db="EMBL/GenBank/DDBJ databases">
        <title>Nocardia sp. nov. CT2-14 isolated from soil.</title>
        <authorList>
            <person name="Kanchanasin P."/>
            <person name="Tanasupawat S."/>
            <person name="Yuki M."/>
            <person name="Kudo T."/>
        </authorList>
    </citation>
    <scope>NUCLEOTIDE SEQUENCE [LARGE SCALE GENOMIC DNA]</scope>
    <source>
        <strain evidence="16 17">CT2-14</strain>
    </source>
</reference>
<keyword evidence="8" id="KW-0443">Lipid metabolism</keyword>
<feature type="region of interest" description="C-terminal hotdog fold" evidence="12">
    <location>
        <begin position="1081"/>
        <end position="1218"/>
    </location>
</feature>
<evidence type="ECO:0000256" key="2">
    <source>
        <dbReference type="ARBA" id="ARBA00004792"/>
    </source>
</evidence>
<evidence type="ECO:0000313" key="17">
    <source>
        <dbReference type="Proteomes" id="UP000432464"/>
    </source>
</evidence>
<dbReference type="InterPro" id="IPR016035">
    <property type="entry name" value="Acyl_Trfase/lysoPLipase"/>
</dbReference>
<keyword evidence="7" id="KW-0276">Fatty acid metabolism</keyword>
<dbReference type="PROSITE" id="PS00012">
    <property type="entry name" value="PHOSPHOPANTETHEINE"/>
    <property type="match status" value="2"/>
</dbReference>
<dbReference type="Pfam" id="PF00109">
    <property type="entry name" value="ketoacyl-synt"/>
    <property type="match status" value="2"/>
</dbReference>
<dbReference type="InterPro" id="IPR009081">
    <property type="entry name" value="PP-bd_ACP"/>
</dbReference>
<evidence type="ECO:0000259" key="13">
    <source>
        <dbReference type="PROSITE" id="PS50075"/>
    </source>
</evidence>
<keyword evidence="4" id="KW-0596">Phosphopantetheine</keyword>
<dbReference type="Proteomes" id="UP000432464">
    <property type="component" value="Unassembled WGS sequence"/>
</dbReference>
<dbReference type="PROSITE" id="PS52019">
    <property type="entry name" value="PKS_MFAS_DH"/>
    <property type="match status" value="1"/>
</dbReference>
<dbReference type="InterPro" id="IPR014030">
    <property type="entry name" value="Ketoacyl_synth_N"/>
</dbReference>
<dbReference type="Gene3D" id="3.30.70.3290">
    <property type="match status" value="2"/>
</dbReference>
<dbReference type="SMART" id="SM00827">
    <property type="entry name" value="PKS_AT"/>
    <property type="match status" value="2"/>
</dbReference>
<comment type="caution">
    <text evidence="16">The sequence shown here is derived from an EMBL/GenBank/DDBJ whole genome shotgun (WGS) entry which is preliminary data.</text>
</comment>
<feature type="domain" description="Carrier" evidence="13">
    <location>
        <begin position="1644"/>
        <end position="1719"/>
    </location>
</feature>
<dbReference type="InterPro" id="IPR016036">
    <property type="entry name" value="Malonyl_transacylase_ACP-bd"/>
</dbReference>
<dbReference type="SUPFAM" id="SSF55048">
    <property type="entry name" value="Probable ACP-binding domain of malonyl-CoA ACP transacylase"/>
    <property type="match status" value="2"/>
</dbReference>
<dbReference type="FunFam" id="1.10.1200.10:FF:000007">
    <property type="entry name" value="Probable polyketide synthase pks17"/>
    <property type="match status" value="2"/>
</dbReference>
<dbReference type="GO" id="GO:0031177">
    <property type="term" value="F:phosphopantetheine binding"/>
    <property type="evidence" value="ECO:0007669"/>
    <property type="project" value="InterPro"/>
</dbReference>
<evidence type="ECO:0000256" key="8">
    <source>
        <dbReference type="ARBA" id="ARBA00023098"/>
    </source>
</evidence>
<feature type="domain" description="Ketosynthase family 3 (KS3)" evidence="14">
    <location>
        <begin position="39"/>
        <end position="463"/>
    </location>
</feature>
<evidence type="ECO:0000256" key="11">
    <source>
        <dbReference type="ARBA" id="ARBA00023315"/>
    </source>
</evidence>
<dbReference type="Pfam" id="PF00550">
    <property type="entry name" value="PP-binding"/>
    <property type="match status" value="2"/>
</dbReference>
<dbReference type="InterPro" id="IPR057326">
    <property type="entry name" value="KR_dom"/>
</dbReference>
<dbReference type="InterPro" id="IPR049551">
    <property type="entry name" value="PKS_DH_C"/>
</dbReference>
<dbReference type="InterPro" id="IPR020841">
    <property type="entry name" value="PKS_Beta-ketoAc_synthase_dom"/>
</dbReference>
<dbReference type="InterPro" id="IPR020806">
    <property type="entry name" value="PKS_PP-bd"/>
</dbReference>
<dbReference type="InterPro" id="IPR049552">
    <property type="entry name" value="PKS_DH_N"/>
</dbReference>
<feature type="active site" description="Proton acceptor; for dehydratase activity" evidence="12">
    <location>
        <position position="978"/>
    </location>
</feature>
<dbReference type="InterPro" id="IPR018201">
    <property type="entry name" value="Ketoacyl_synth_AS"/>
</dbReference>
<comment type="pathway">
    <text evidence="3">Lipid metabolism.</text>
</comment>
<dbReference type="Gene3D" id="3.40.366.10">
    <property type="entry name" value="Malonyl-Coenzyme A Acyl Carrier Protein, domain 2"/>
    <property type="match status" value="2"/>
</dbReference>
<dbReference type="RefSeq" id="WP_328290051.1">
    <property type="nucleotide sequence ID" value="NZ_WMBB01000005.1"/>
</dbReference>
<sequence length="2803" mass="292327">MNAVDDAPGDDKIRHLLRRVSEELYKTRRQLQEVTAAQQEPIAIVSMGCRFPGGADTPERFWELLTDGRDALTEFPGDRGWDLANLYHPDPDHPGTAYTRHGGFLDGAADFDPGFFGISRREALAMDPQQRLLLHTTWEAFERAGIDPRTLRGSRTGVYVGTNGQDYVTGTGKVPAAVEGYLVTGTAASVLSGRIAYTLGFEGPALTVDTACSSSLVALHLAVRALRAGEVDFAVAGGATIMATPAIFVEFSRQRGLSVDGRCKAFADGADGTGWGEGAGVVLVERLSDARRLGHEVLAVIRGTAVNQDGASNGLTAPNGPAQQQVIRDALADAGVSAAEVDAVEAHGTGTELGDPIEAQALLATYGRHRSEPLLLGAVKSNIGHTQAAAGVAGVIKMVLALRHGLLPATLHVEKPSALVDWAAGAVELVTRARTWRHTDRPLRAGVSAFGVSGTNAHVILEQAEAVDATTDPVPQPTADSVAAQSEPSGGVLPFVLSGTSEDAVRAQAAALAHHVSTVGDVDLSSIASALIRDRVTFGTRAVVTAADRRGLLTALTGLAEGSPGPGVTVATEAAGTVGVVFGGQGSQRAGAGAVLYESFPVFRAAFDESVALLDEHLGAAVEFSIKDVAFGAKGTAGLIDDTTYTQPVIFAVEVAWFRLLESWGVEIAAVAGHSIGGVVAAHVAGALSLADAARLVAARGRLMGALPRGGAMVAVEAGEDEIRAEIERAGAHETVSLAAVNGPRAVVISGTEQAVLELSATLAASGRRVKRLVVSHAFHSAAMEPVLEEFGRVVAELKLSESLTRTLISDSTGAPITTAELSDPGYWVRHLRGTVRFADAVAGLRAEGVGVFVELGAEAVLTPMVSASLADDPDPWTAVAVRRTGRDEIATVLAAAATVHVAGRPVDWAAVVAPRPRIALPTYAFRYERFWATTTAVTEAARGEHPLLATMVRLASGDGVVATGRLSITGQPWLADHVVSGRVYVPGTALAELALHVADAVGTEAVDELVIETPLVLNPESDTEVQVSAQRADDHHTVEIHSRPGGDPQAPWTRHAVGRLSGSAATSVVALPDSWPPAGAEPVDLTDAYARLQATGLDYGPSFQGVRAIWQRGRTRYAEIVLPETGSVDPVGYLVHPALFDAALHPVALTGADVGAPRIPFLWNDFRAYSTGATALRVSFTLTADGLSDLIATDGSGQPVLTVGTLVLRAARAERASARDGLYEPVWVEYPLPEPSPGGERGVWDSAEAGSSVHTALEVVRSTESNERILLTHNAVAVIEGDRPELGRAPVWGLARVAATERAGAIAIVDTDDSAASTAVLPRAFAAAGEEPQLAVRAGRAYVPRLAYSSEAIESRAWDPQSTVLVTGGTGGLGALLARHLVRRHGIRHLVLASRRGAGAPGAAELAAELRHLGVRVLVVSADLTDRDTVARVLAAVNPAHPLTAVVHTAGIVDDGILDTLTPQRFDAVLAPKFGAAQLLDELTRELDLAGFVLYSSIAGLLGTAGQAAYAAANTGLDALAARRRADGLPAVSLAWGLWAETSGVTAHLTDVDRARLARQGVRALSAEHGLDLFDAAVFHRDQPVLAPAPLDLSAFTRPGTVVPPLLRGLVRAPRRRAESAAQQQDSGLAAALAGRSVAEQQSLLLDLVRREAAVALDHPDATGIRGDRALTELGLDSMTAVELRNRLAAATGLRLPATLTFDHPTPQGIAELLRAKLTGAADTGTVAARTGASADEDPIVIVGMALRLPGGIETPDALWRLLDSGGDAIGEFPADRGWDLETLFDADPERPGTSYTRHGGFLVDAADFDAGLFGISPREALATDPQQRLLLETSWEALERAGIDPTSLRGSRTGVFAGTMYHDYAPHIQDAPAELEGYLVNGSAGSVASGRIAYTFGFEGPALSVDTACSSSLVALHLAAQSLRSGESDLALAGGVAIMASPATFVEFSRQRALAADGRCKAFAAAADGTGWAEGVSMLVLERLSDAGRSGHPVLAVVRGSAVNQDGASSGLTAPNGPAQQRVIRQALANAGLSASEVDAVEAHGTGTRLGDPIEAEAIIATYGAEHTPDRPLWLGSLKSNVGHTQAAAGGAGIIKMILALRNRRLPRTLHIDEPTPHVDWSAGTVALLGEARPWEQRDVPRRAGISSFGVSGTNAHVIIEEPPALLAAATAPQDGQSPLVWALSGHDAAALRGQAVALATYLSARPEVAAADIARTLWDSRAALGERALIAGDPSELRAGLEALASGAALPAHVVTGTADVTGRTVFVFPGQGGQWPGMAAELYRTTPVFAHRLEECASALTPFVDWPVLEVLLGRSDIDADRVDVVQPALWAVMVALAELWTAHGVRPDAVVGHSQGEIAAAVVAGALSLEDGARVVALRSRAIAAHAGHGAMAAVSLSATAARELVAEYGDRISVAVVNSPTSVVLSGAVEAIEEVLARLEAEGVRNRRVAVDYASHSAQMLVLRDALHEPLAPVRPTAAEVPILSTVSADWLSGPELTGEYWFENLSSTVRFEEVTRSLLDGGYRAFIEIGPHPVLSSVLEETIADSGVTATAVVGTLRRDEGGPQRFALSVATASGRGVSVDGEVLLGGRGERIELPTYAFQRSRYWIDADRSASRRDERSGRAVSVVLEPTNPVVLDRFSGLGEIERRGAVLELVRAETAAVLKHGSAADVPPTRAFRELGLDSLTAVDLRNRLRSATGLPLPATLIFDHPAPEAVADYIATALPRGGDGAERSGAIGADDALRTLEELLTGGEPGTDALAERLRALVDRLAAPAADFDLDGASDDELFDLVDRN</sequence>
<evidence type="ECO:0000256" key="9">
    <source>
        <dbReference type="ARBA" id="ARBA00023194"/>
    </source>
</evidence>
<dbReference type="GO" id="GO:0004315">
    <property type="term" value="F:3-oxoacyl-[acyl-carrier-protein] synthase activity"/>
    <property type="evidence" value="ECO:0007669"/>
    <property type="project" value="InterPro"/>
</dbReference>
<evidence type="ECO:0000256" key="4">
    <source>
        <dbReference type="ARBA" id="ARBA00022450"/>
    </source>
</evidence>
<dbReference type="Pfam" id="PF08990">
    <property type="entry name" value="Docking"/>
    <property type="match status" value="1"/>
</dbReference>
<dbReference type="InterPro" id="IPR036291">
    <property type="entry name" value="NAD(P)-bd_dom_sf"/>
</dbReference>
<dbReference type="InterPro" id="IPR016039">
    <property type="entry name" value="Thiolase-like"/>
</dbReference>
<dbReference type="CDD" id="cd08956">
    <property type="entry name" value="KR_3_FAS_SDR_x"/>
    <property type="match status" value="1"/>
</dbReference>
<gene>
    <name evidence="16" type="ORF">GLP40_12360</name>
</gene>
<keyword evidence="10" id="KW-0511">Multifunctional enzyme</keyword>
<dbReference type="PANTHER" id="PTHR43775:SF51">
    <property type="entry name" value="INACTIVE PHENOLPHTHIOCEROL SYNTHESIS POLYKETIDE SYNTHASE TYPE I PKS1-RELATED"/>
    <property type="match status" value="1"/>
</dbReference>
<feature type="domain" description="Ketosynthase family 3 (KS3)" evidence="14">
    <location>
        <begin position="1738"/>
        <end position="2164"/>
    </location>
</feature>
<dbReference type="PROSITE" id="PS50075">
    <property type="entry name" value="CARRIER"/>
    <property type="match status" value="2"/>
</dbReference>
<dbReference type="InterPro" id="IPR036736">
    <property type="entry name" value="ACP-like_sf"/>
</dbReference>
<dbReference type="SMART" id="SM00825">
    <property type="entry name" value="PKS_KS"/>
    <property type="match status" value="2"/>
</dbReference>
<evidence type="ECO:0000256" key="7">
    <source>
        <dbReference type="ARBA" id="ARBA00022832"/>
    </source>
</evidence>
<evidence type="ECO:0000256" key="12">
    <source>
        <dbReference type="PROSITE-ProRule" id="PRU01363"/>
    </source>
</evidence>
<dbReference type="InterPro" id="IPR042104">
    <property type="entry name" value="PKS_dehydratase_sf"/>
</dbReference>
<dbReference type="SMART" id="SM00823">
    <property type="entry name" value="PKS_PP"/>
    <property type="match status" value="2"/>
</dbReference>
<dbReference type="GO" id="GO:0006633">
    <property type="term" value="P:fatty acid biosynthetic process"/>
    <property type="evidence" value="ECO:0007669"/>
    <property type="project" value="InterPro"/>
</dbReference>
<evidence type="ECO:0000259" key="14">
    <source>
        <dbReference type="PROSITE" id="PS52004"/>
    </source>
</evidence>
<feature type="active site" description="Proton donor; for dehydratase activity" evidence="12">
    <location>
        <position position="1142"/>
    </location>
</feature>
<evidence type="ECO:0000256" key="3">
    <source>
        <dbReference type="ARBA" id="ARBA00005189"/>
    </source>
</evidence>
<dbReference type="GO" id="GO:0004312">
    <property type="term" value="F:fatty acid synthase activity"/>
    <property type="evidence" value="ECO:0007669"/>
    <property type="project" value="TreeGrafter"/>
</dbReference>
<comment type="pathway">
    <text evidence="2">Antibiotic biosynthesis.</text>
</comment>
<dbReference type="SMART" id="SM01294">
    <property type="entry name" value="PKS_PP_betabranch"/>
    <property type="match status" value="1"/>
</dbReference>
<dbReference type="SUPFAM" id="SSF47336">
    <property type="entry name" value="ACP-like"/>
    <property type="match status" value="2"/>
</dbReference>
<dbReference type="SUPFAM" id="SSF53901">
    <property type="entry name" value="Thiolase-like"/>
    <property type="match status" value="2"/>
</dbReference>
<feature type="domain" description="PKS/mFAS DH" evidence="15">
    <location>
        <begin position="946"/>
        <end position="1218"/>
    </location>
</feature>
<dbReference type="SMART" id="SM00822">
    <property type="entry name" value="PKS_KR"/>
    <property type="match status" value="1"/>
</dbReference>
<dbReference type="Pfam" id="PF08659">
    <property type="entry name" value="KR"/>
    <property type="match status" value="1"/>
</dbReference>
<protein>
    <submittedName>
        <fullName evidence="16">SDR family NAD(P)-dependent oxidoreductase</fullName>
    </submittedName>
</protein>
<dbReference type="PANTHER" id="PTHR43775">
    <property type="entry name" value="FATTY ACID SYNTHASE"/>
    <property type="match status" value="1"/>
</dbReference>
<dbReference type="Gene3D" id="3.10.129.110">
    <property type="entry name" value="Polyketide synthase dehydratase"/>
    <property type="match status" value="1"/>
</dbReference>
<dbReference type="PROSITE" id="PS00606">
    <property type="entry name" value="KS3_1"/>
    <property type="match status" value="2"/>
</dbReference>
<keyword evidence="5" id="KW-0597">Phosphoprotein</keyword>
<dbReference type="InterPro" id="IPR013968">
    <property type="entry name" value="PKS_KR"/>
</dbReference>
<dbReference type="SUPFAM" id="SSF52151">
    <property type="entry name" value="FabD/lysophospholipase-like"/>
    <property type="match status" value="2"/>
</dbReference>
<dbReference type="SMART" id="SM00826">
    <property type="entry name" value="PKS_DH"/>
    <property type="match status" value="1"/>
</dbReference>
<dbReference type="InterPro" id="IPR032821">
    <property type="entry name" value="PKS_assoc"/>
</dbReference>
<evidence type="ECO:0000256" key="1">
    <source>
        <dbReference type="ARBA" id="ARBA00001957"/>
    </source>
</evidence>
<keyword evidence="11" id="KW-0012">Acyltransferase</keyword>
<dbReference type="Pfam" id="PF00698">
    <property type="entry name" value="Acyl_transf_1"/>
    <property type="match status" value="2"/>
</dbReference>
<dbReference type="InterPro" id="IPR049900">
    <property type="entry name" value="PKS_mFAS_DH"/>
</dbReference>
<dbReference type="InterPro" id="IPR015083">
    <property type="entry name" value="NorB/c/GfsB-D-like_docking"/>
</dbReference>
<keyword evidence="6" id="KW-0808">Transferase</keyword>
<dbReference type="InterPro" id="IPR050091">
    <property type="entry name" value="PKS_NRPS_Biosynth_Enz"/>
</dbReference>
<dbReference type="Gene3D" id="3.40.50.720">
    <property type="entry name" value="NAD(P)-binding Rossmann-like Domain"/>
    <property type="match status" value="1"/>
</dbReference>
<dbReference type="Gene3D" id="3.40.47.10">
    <property type="match status" value="2"/>
</dbReference>
<dbReference type="InterPro" id="IPR006162">
    <property type="entry name" value="Ppantetheine_attach_site"/>
</dbReference>
<keyword evidence="9" id="KW-0045">Antibiotic biosynthesis</keyword>
<feature type="region of interest" description="N-terminal hotdog fold" evidence="12">
    <location>
        <begin position="946"/>
        <end position="1068"/>
    </location>
</feature>
<keyword evidence="17" id="KW-1185">Reference proteome</keyword>
<accession>A0A6I3KUB5</accession>
<dbReference type="Pfam" id="PF02801">
    <property type="entry name" value="Ketoacyl-synt_C"/>
    <property type="match status" value="2"/>
</dbReference>
<dbReference type="FunFam" id="3.40.47.10:FF:000019">
    <property type="entry name" value="Polyketide synthase type I"/>
    <property type="match status" value="2"/>
</dbReference>
<dbReference type="Pfam" id="PF21089">
    <property type="entry name" value="PKS_DH_N"/>
    <property type="match status" value="1"/>
</dbReference>
<dbReference type="InterPro" id="IPR014031">
    <property type="entry name" value="Ketoacyl_synth_C"/>
</dbReference>
<organism evidence="16 17">
    <name type="scientific">Nocardia aurantiaca</name>
    <dbReference type="NCBI Taxonomy" id="2675850"/>
    <lineage>
        <taxon>Bacteria</taxon>
        <taxon>Bacillati</taxon>
        <taxon>Actinomycetota</taxon>
        <taxon>Actinomycetes</taxon>
        <taxon>Mycobacteriales</taxon>
        <taxon>Nocardiaceae</taxon>
        <taxon>Nocardia</taxon>
    </lineage>
</organism>
<evidence type="ECO:0000256" key="6">
    <source>
        <dbReference type="ARBA" id="ARBA00022679"/>
    </source>
</evidence>
<comment type="cofactor">
    <cofactor evidence="1">
        <name>pantetheine 4'-phosphate</name>
        <dbReference type="ChEBI" id="CHEBI:47942"/>
    </cofactor>
</comment>
<dbReference type="Gene3D" id="1.10.1200.10">
    <property type="entry name" value="ACP-like"/>
    <property type="match status" value="2"/>
</dbReference>
<dbReference type="InterPro" id="IPR020807">
    <property type="entry name" value="PKS_DH"/>
</dbReference>
<dbReference type="InterPro" id="IPR014043">
    <property type="entry name" value="Acyl_transferase_dom"/>
</dbReference>
<dbReference type="CDD" id="cd00833">
    <property type="entry name" value="PKS"/>
    <property type="match status" value="2"/>
</dbReference>
<evidence type="ECO:0000256" key="5">
    <source>
        <dbReference type="ARBA" id="ARBA00022553"/>
    </source>
</evidence>
<dbReference type="EMBL" id="WMBB01000005">
    <property type="protein sequence ID" value="MTE13562.1"/>
    <property type="molecule type" value="Genomic_DNA"/>
</dbReference>
<name>A0A6I3KUB5_9NOCA</name>
<evidence type="ECO:0000313" key="16">
    <source>
        <dbReference type="EMBL" id="MTE13562.1"/>
    </source>
</evidence>
<evidence type="ECO:0000259" key="15">
    <source>
        <dbReference type="PROSITE" id="PS52019"/>
    </source>
</evidence>
<feature type="domain" description="Carrier" evidence="13">
    <location>
        <begin position="2654"/>
        <end position="2732"/>
    </location>
</feature>